<dbReference type="EMBL" id="FMHU01000002">
    <property type="protein sequence ID" value="SCL23107.1"/>
    <property type="molecule type" value="Genomic_DNA"/>
</dbReference>
<organism evidence="1 2">
    <name type="scientific">Micromonospora inyonensis</name>
    <dbReference type="NCBI Taxonomy" id="47866"/>
    <lineage>
        <taxon>Bacteria</taxon>
        <taxon>Bacillati</taxon>
        <taxon>Actinomycetota</taxon>
        <taxon>Actinomycetes</taxon>
        <taxon>Micromonosporales</taxon>
        <taxon>Micromonosporaceae</taxon>
        <taxon>Micromonospora</taxon>
    </lineage>
</organism>
<accession>A0A1C6S0V3</accession>
<dbReference type="AlphaFoldDB" id="A0A1C6S0V3"/>
<name>A0A1C6S0V3_9ACTN</name>
<proteinExistence type="predicted"/>
<sequence>MDAAAERVGFGRTGHVMVDKDKRAARELAARDGIPYARALRQVRQQPRPPIPPEAIAALEVDPAAGYAGDDWSFEARHAREEARTLAYWASP</sequence>
<evidence type="ECO:0000313" key="1">
    <source>
        <dbReference type="EMBL" id="SCL23107.1"/>
    </source>
</evidence>
<protein>
    <submittedName>
        <fullName evidence="1">Uncharacterized protein</fullName>
    </submittedName>
</protein>
<reference evidence="2" key="1">
    <citation type="submission" date="2016-06" db="EMBL/GenBank/DDBJ databases">
        <authorList>
            <person name="Varghese N."/>
        </authorList>
    </citation>
    <scope>NUCLEOTIDE SEQUENCE [LARGE SCALE GENOMIC DNA]</scope>
    <source>
        <strain evidence="2">DSM 46123</strain>
    </source>
</reference>
<dbReference type="Proteomes" id="UP000198906">
    <property type="component" value="Unassembled WGS sequence"/>
</dbReference>
<evidence type="ECO:0000313" key="2">
    <source>
        <dbReference type="Proteomes" id="UP000198906"/>
    </source>
</evidence>
<keyword evidence="2" id="KW-1185">Reference proteome</keyword>
<gene>
    <name evidence="1" type="ORF">GA0074694_3554</name>
</gene>